<dbReference type="GO" id="GO:0005829">
    <property type="term" value="C:cytosol"/>
    <property type="evidence" value="ECO:0007669"/>
    <property type="project" value="TreeGrafter"/>
</dbReference>
<dbReference type="InterPro" id="IPR013154">
    <property type="entry name" value="ADH-like_N"/>
</dbReference>
<dbReference type="OrthoDB" id="4190732at2"/>
<keyword evidence="2" id="KW-0560">Oxidoreductase</keyword>
<dbReference type="Pfam" id="PF00107">
    <property type="entry name" value="ADH_zinc_N"/>
    <property type="match status" value="1"/>
</dbReference>
<name>A0A2N7U9W5_9GAMM</name>
<dbReference type="SMART" id="SM00829">
    <property type="entry name" value="PKS_ER"/>
    <property type="match status" value="1"/>
</dbReference>
<keyword evidence="5" id="KW-1185">Reference proteome</keyword>
<dbReference type="SUPFAM" id="SSF50129">
    <property type="entry name" value="GroES-like"/>
    <property type="match status" value="1"/>
</dbReference>
<dbReference type="InterPro" id="IPR013149">
    <property type="entry name" value="ADH-like_C"/>
</dbReference>
<dbReference type="PANTHER" id="PTHR48106:SF13">
    <property type="entry name" value="QUINONE OXIDOREDUCTASE-RELATED"/>
    <property type="match status" value="1"/>
</dbReference>
<dbReference type="AlphaFoldDB" id="A0A2N7U9W5"/>
<dbReference type="GO" id="GO:0035925">
    <property type="term" value="F:mRNA 3'-UTR AU-rich region binding"/>
    <property type="evidence" value="ECO:0007669"/>
    <property type="project" value="TreeGrafter"/>
</dbReference>
<dbReference type="InterPro" id="IPR011032">
    <property type="entry name" value="GroES-like_sf"/>
</dbReference>
<accession>A0A2N7U9W5</accession>
<dbReference type="GO" id="GO:0070402">
    <property type="term" value="F:NADPH binding"/>
    <property type="evidence" value="ECO:0007669"/>
    <property type="project" value="TreeGrafter"/>
</dbReference>
<comment type="caution">
    <text evidence="4">The sequence shown here is derived from an EMBL/GenBank/DDBJ whole genome shotgun (WGS) entry which is preliminary data.</text>
</comment>
<dbReference type="GO" id="GO:0003960">
    <property type="term" value="F:quinone reductase (NADPH) activity"/>
    <property type="evidence" value="ECO:0007669"/>
    <property type="project" value="InterPro"/>
</dbReference>
<dbReference type="InterPro" id="IPR047618">
    <property type="entry name" value="QOR-like"/>
</dbReference>
<dbReference type="Proteomes" id="UP000235803">
    <property type="component" value="Unassembled WGS sequence"/>
</dbReference>
<evidence type="ECO:0000313" key="5">
    <source>
        <dbReference type="Proteomes" id="UP000235803"/>
    </source>
</evidence>
<evidence type="ECO:0000259" key="3">
    <source>
        <dbReference type="SMART" id="SM00829"/>
    </source>
</evidence>
<dbReference type="Pfam" id="PF08240">
    <property type="entry name" value="ADH_N"/>
    <property type="match status" value="1"/>
</dbReference>
<dbReference type="CDD" id="cd05286">
    <property type="entry name" value="QOR2"/>
    <property type="match status" value="1"/>
</dbReference>
<reference evidence="4 5" key="1">
    <citation type="submission" date="2018-01" db="EMBL/GenBank/DDBJ databases">
        <title>Halomonas endophytica sp. nov., isolated from storage liquid in the stems of Populus euphratica.</title>
        <authorList>
            <person name="Chen C."/>
        </authorList>
    </citation>
    <scope>NUCLEOTIDE SEQUENCE [LARGE SCALE GENOMIC DNA]</scope>
    <source>
        <strain evidence="4 5">MC28</strain>
    </source>
</reference>
<dbReference type="Gene3D" id="3.90.180.10">
    <property type="entry name" value="Medium-chain alcohol dehydrogenases, catalytic domain"/>
    <property type="match status" value="1"/>
</dbReference>
<dbReference type="InterPro" id="IPR020843">
    <property type="entry name" value="ER"/>
</dbReference>
<keyword evidence="1" id="KW-0521">NADP</keyword>
<gene>
    <name evidence="4" type="ORF">C1H69_03365</name>
</gene>
<dbReference type="RefSeq" id="WP_102652007.1">
    <property type="nucleotide sequence ID" value="NZ_PNRF01000008.1"/>
</dbReference>
<dbReference type="EMBL" id="PNRF01000008">
    <property type="protein sequence ID" value="PMR77212.1"/>
    <property type="molecule type" value="Genomic_DNA"/>
</dbReference>
<evidence type="ECO:0000313" key="4">
    <source>
        <dbReference type="EMBL" id="PMR77212.1"/>
    </source>
</evidence>
<organism evidence="4 5">
    <name type="scientific">Billgrantia endophytica</name>
    <dbReference type="NCBI Taxonomy" id="2033802"/>
    <lineage>
        <taxon>Bacteria</taxon>
        <taxon>Pseudomonadati</taxon>
        <taxon>Pseudomonadota</taxon>
        <taxon>Gammaproteobacteria</taxon>
        <taxon>Oceanospirillales</taxon>
        <taxon>Halomonadaceae</taxon>
        <taxon>Billgrantia</taxon>
    </lineage>
</organism>
<protein>
    <submittedName>
        <fullName evidence="4">Quinone oxidoreductase</fullName>
    </submittedName>
</protein>
<proteinExistence type="predicted"/>
<dbReference type="Gene3D" id="3.40.50.720">
    <property type="entry name" value="NAD(P)-binding Rossmann-like Domain"/>
    <property type="match status" value="1"/>
</dbReference>
<dbReference type="InterPro" id="IPR036291">
    <property type="entry name" value="NAD(P)-bd_dom_sf"/>
</dbReference>
<sequence length="333" mass="35806">MKAITIETYGGPEVLQLRQDVPEPQATPGHVVVKVAYAGINFMDVHTRQGKYASSVTYPVRAPCTLGMEGAGEVVAVGEGVDHLVAGDRAAWCIAWGSYAEYARVPVTKVAKIPDAIPFDLAAAAIFQGATAHYLVEDIAQLHSASTCLIHAASGSIGQLLVQMARRRGATVFATASTERKCAIALERGAHYAMGYDKGGFADRVRQQTQGRGVDVVFDSVGKSTLRDSFRACRTRGLIVNYGNVSGSLTDLDPIELGEAGSLFLTRPRLADHMSDGPTVQRRADAVFAAILEGSLRIDIEGHYSMDDVQQVHARIEAREQIGKSVMRIVNNH</sequence>
<dbReference type="PANTHER" id="PTHR48106">
    <property type="entry name" value="QUINONE OXIDOREDUCTASE PIG3-RELATED"/>
    <property type="match status" value="1"/>
</dbReference>
<feature type="domain" description="Enoyl reductase (ER)" evidence="3">
    <location>
        <begin position="10"/>
        <end position="327"/>
    </location>
</feature>
<evidence type="ECO:0000256" key="2">
    <source>
        <dbReference type="ARBA" id="ARBA00023002"/>
    </source>
</evidence>
<evidence type="ECO:0000256" key="1">
    <source>
        <dbReference type="ARBA" id="ARBA00022857"/>
    </source>
</evidence>
<dbReference type="SUPFAM" id="SSF51735">
    <property type="entry name" value="NAD(P)-binding Rossmann-fold domains"/>
    <property type="match status" value="1"/>
</dbReference>